<dbReference type="KEGG" id="cted:CTEST_01265"/>
<reference evidence="8 9" key="1">
    <citation type="journal article" date="2015" name="Genome Announc.">
        <title>Complete Genome Sequence of the Type Strain Corynebacterium testudinoris DSM 44614, Recovered from Necrotic Lesions in the Mouth of a Tortoise.</title>
        <authorList>
            <person name="Ruckert C."/>
            <person name="Kriete M."/>
            <person name="Jaenicke S."/>
            <person name="Winkler A."/>
            <person name="Tauch A."/>
        </authorList>
    </citation>
    <scope>NUCLEOTIDE SEQUENCE [LARGE SCALE GENOMIC DNA]</scope>
    <source>
        <strain evidence="8 9">DSM 44614</strain>
    </source>
</reference>
<feature type="domain" description="Type II secretion system protein GspF" evidence="7">
    <location>
        <begin position="91"/>
        <end position="215"/>
    </location>
</feature>
<dbReference type="AlphaFoldDB" id="A0A0G3H2V0"/>
<dbReference type="RefSeq" id="WP_047252193.1">
    <property type="nucleotide sequence ID" value="NZ_CP011545.1"/>
</dbReference>
<evidence type="ECO:0000259" key="7">
    <source>
        <dbReference type="Pfam" id="PF00482"/>
    </source>
</evidence>
<sequence>MNALLLLACALAINGTHPARRLVSLVAAEKRRLHPLIGLTLATAAFTVVLLDRLSVAVAAIITAATIAWTVRDLRRGKAMTRREGAAATYLGHLAGHLRAGAEVSAAMSTSVEAMGDSAPAELSHTLRAAAGLASRGGSGAGVLAADDRLPELHGLATLWQLADRHGLPLAPLVEQAQARIDTRVRHRNATTATLQGPQATAVILTALPLAGIAMGSAMGADPVGFLFGGGLGGLLLLAGVSLAAAGFVWSRTILRGAAA</sequence>
<dbReference type="Proteomes" id="UP000035540">
    <property type="component" value="Chromosome"/>
</dbReference>
<protein>
    <submittedName>
        <fullName evidence="8">Type II secretion system protein F (GspF)</fullName>
    </submittedName>
</protein>
<evidence type="ECO:0000256" key="2">
    <source>
        <dbReference type="ARBA" id="ARBA00022475"/>
    </source>
</evidence>
<dbReference type="GO" id="GO:0005886">
    <property type="term" value="C:plasma membrane"/>
    <property type="evidence" value="ECO:0007669"/>
    <property type="project" value="UniProtKB-SubCell"/>
</dbReference>
<dbReference type="PATRIC" id="fig|136857.5.peg.248"/>
<evidence type="ECO:0000313" key="9">
    <source>
        <dbReference type="Proteomes" id="UP000035540"/>
    </source>
</evidence>
<evidence type="ECO:0000256" key="3">
    <source>
        <dbReference type="ARBA" id="ARBA00022692"/>
    </source>
</evidence>
<evidence type="ECO:0000313" key="8">
    <source>
        <dbReference type="EMBL" id="AKK07714.1"/>
    </source>
</evidence>
<evidence type="ECO:0000256" key="4">
    <source>
        <dbReference type="ARBA" id="ARBA00022989"/>
    </source>
</evidence>
<keyword evidence="5 6" id="KW-0472">Membrane</keyword>
<accession>A0A0G3H2V0</accession>
<dbReference type="PANTHER" id="PTHR35007">
    <property type="entry name" value="INTEGRAL MEMBRANE PROTEIN-RELATED"/>
    <property type="match status" value="1"/>
</dbReference>
<name>A0A0G3H2V0_9CORY</name>
<dbReference type="InterPro" id="IPR018076">
    <property type="entry name" value="T2SS_GspF_dom"/>
</dbReference>
<feature type="transmembrane region" description="Helical" evidence="6">
    <location>
        <begin position="226"/>
        <end position="250"/>
    </location>
</feature>
<dbReference type="STRING" id="136857.CTEST_01265"/>
<keyword evidence="9" id="KW-1185">Reference proteome</keyword>
<keyword evidence="2" id="KW-1003">Cell membrane</keyword>
<dbReference type="EMBL" id="CP011545">
    <property type="protein sequence ID" value="AKK07714.1"/>
    <property type="molecule type" value="Genomic_DNA"/>
</dbReference>
<gene>
    <name evidence="8" type="ORF">CTEST_01265</name>
</gene>
<feature type="transmembrane region" description="Helical" evidence="6">
    <location>
        <begin position="200"/>
        <end position="220"/>
    </location>
</feature>
<keyword evidence="4 6" id="KW-1133">Transmembrane helix</keyword>
<comment type="subcellular location">
    <subcellularLocation>
        <location evidence="1">Cell membrane</location>
        <topology evidence="1">Multi-pass membrane protein</topology>
    </subcellularLocation>
</comment>
<keyword evidence="3 6" id="KW-0812">Transmembrane</keyword>
<dbReference type="Pfam" id="PF00482">
    <property type="entry name" value="T2SSF"/>
    <property type="match status" value="1"/>
</dbReference>
<evidence type="ECO:0000256" key="1">
    <source>
        <dbReference type="ARBA" id="ARBA00004651"/>
    </source>
</evidence>
<reference evidence="9" key="2">
    <citation type="submission" date="2015-05" db="EMBL/GenBank/DDBJ databases">
        <title>Complete genome sequence of Corynebacterium testudinoris DSM 44614, recovered from necrotic lesions in the mouth of a tortoise.</title>
        <authorList>
            <person name="Ruckert C."/>
            <person name="Albersmeier A."/>
            <person name="Winkler A."/>
            <person name="Tauch A."/>
        </authorList>
    </citation>
    <scope>NUCLEOTIDE SEQUENCE [LARGE SCALE GENOMIC DNA]</scope>
    <source>
        <strain evidence="9">DSM 44614</strain>
    </source>
</reference>
<organism evidence="8 9">
    <name type="scientific">Corynebacterium testudinoris</name>
    <dbReference type="NCBI Taxonomy" id="136857"/>
    <lineage>
        <taxon>Bacteria</taxon>
        <taxon>Bacillati</taxon>
        <taxon>Actinomycetota</taxon>
        <taxon>Actinomycetes</taxon>
        <taxon>Mycobacteriales</taxon>
        <taxon>Corynebacteriaceae</taxon>
        <taxon>Corynebacterium</taxon>
    </lineage>
</organism>
<evidence type="ECO:0000256" key="6">
    <source>
        <dbReference type="SAM" id="Phobius"/>
    </source>
</evidence>
<proteinExistence type="predicted"/>
<evidence type="ECO:0000256" key="5">
    <source>
        <dbReference type="ARBA" id="ARBA00023136"/>
    </source>
</evidence>
<dbReference type="PANTHER" id="PTHR35007:SF4">
    <property type="entry name" value="CONSERVED TRANSMEMBRANE PROTEIN-RELATED"/>
    <property type="match status" value="1"/>
</dbReference>
<dbReference type="OrthoDB" id="4421971at2"/>
<feature type="transmembrane region" description="Helical" evidence="6">
    <location>
        <begin position="45"/>
        <end position="71"/>
    </location>
</feature>